<proteinExistence type="predicted"/>
<gene>
    <name evidence="1" type="primary">WDR26</name>
    <name evidence="1" type="ORF">FBU59_006110</name>
</gene>
<feature type="non-terminal residue" evidence="1">
    <location>
        <position position="1"/>
    </location>
</feature>
<protein>
    <submittedName>
        <fullName evidence="1">WD repeat-containing protein 26</fullName>
    </submittedName>
</protein>
<evidence type="ECO:0000313" key="2">
    <source>
        <dbReference type="Proteomes" id="UP001150603"/>
    </source>
</evidence>
<dbReference type="EMBL" id="JANBPW010005174">
    <property type="protein sequence ID" value="KAJ1933198.1"/>
    <property type="molecule type" value="Genomic_DNA"/>
</dbReference>
<dbReference type="Proteomes" id="UP001150603">
    <property type="component" value="Unassembled WGS sequence"/>
</dbReference>
<evidence type="ECO:0000313" key="1">
    <source>
        <dbReference type="EMBL" id="KAJ1933198.1"/>
    </source>
</evidence>
<sequence>VWYVAFSPDDRYLASASRDQSCIIWSTVDYSIVHRLEGHMGKISYLSWSPDSEYLVTASDDRKLLLWDVHSGKVRHSFTGHKETITACRWLSDGERFVSAGMDKQIILWSAKGYKLKHIDTPRVHDIAISSDDTVMVAADDKENLYIYDLATLALKHKFKETAGIMSLSLTADSRFCLVGLFNGELHLWDMRTRVCVREFSGHAQGPYVIRSGFAGIDDRFVVVGSEDSQVFVWNRNTGNLLARLKGHTSTVNGFTWSTGLAALATISDDKTICVWPAYEGAPSCMSPADFVGSTIVSVGGSVSSKGKGSASASPTSNQHVDDHDEEEGEEGEEEEEDDDDDDDDEEEGEEGAFTQRSRRHDSSDEDDGPMPPVFDTNMSLEGSSAGPSSLLSFF</sequence>
<keyword evidence="2" id="KW-1185">Reference proteome</keyword>
<comment type="caution">
    <text evidence="1">The sequence shown here is derived from an EMBL/GenBank/DDBJ whole genome shotgun (WGS) entry which is preliminary data.</text>
</comment>
<accession>A0ACC1J141</accession>
<organism evidence="1 2">
    <name type="scientific">Linderina macrospora</name>
    <dbReference type="NCBI Taxonomy" id="4868"/>
    <lineage>
        <taxon>Eukaryota</taxon>
        <taxon>Fungi</taxon>
        <taxon>Fungi incertae sedis</taxon>
        <taxon>Zoopagomycota</taxon>
        <taxon>Kickxellomycotina</taxon>
        <taxon>Kickxellomycetes</taxon>
        <taxon>Kickxellales</taxon>
        <taxon>Kickxellaceae</taxon>
        <taxon>Linderina</taxon>
    </lineage>
</organism>
<reference evidence="1" key="1">
    <citation type="submission" date="2022-07" db="EMBL/GenBank/DDBJ databases">
        <title>Phylogenomic reconstructions and comparative analyses of Kickxellomycotina fungi.</title>
        <authorList>
            <person name="Reynolds N.K."/>
            <person name="Stajich J.E."/>
            <person name="Barry K."/>
            <person name="Grigoriev I.V."/>
            <person name="Crous P."/>
            <person name="Smith M.E."/>
        </authorList>
    </citation>
    <scope>NUCLEOTIDE SEQUENCE</scope>
    <source>
        <strain evidence="1">NRRL 5244</strain>
    </source>
</reference>
<name>A0ACC1J141_9FUNG</name>